<name>J5R3S0_TRIAS</name>
<dbReference type="Gene3D" id="2.40.320.10">
    <property type="entry name" value="Hypothetical Protein Pfu-838710-001"/>
    <property type="match status" value="1"/>
</dbReference>
<gene>
    <name evidence="1" type="ORF">A1Q1_00149</name>
</gene>
<dbReference type="EMBL" id="ALBS01000099">
    <property type="protein sequence ID" value="EJT50528.1"/>
    <property type="molecule type" value="Genomic_DNA"/>
</dbReference>
<sequence>MAPSFYESVTDFLDEVNHYASPISIIKGGVAALFGASTIAPHAIPGFEVKLSLSNTSLIGGVPCKGLRNAFHLEREWDERSYEYYDTDGKDLSAEGWAVRLRHKEDEDFEMTYKKRWRVTDGIHNALEQARAEGFDYGDKNYKAEIDWSYSKQTLSMQIKKRRSKKGYRHTDMPDDATGRAWLQEGIPGKLEHWKEHNWGNDILAQTRKHGPVTSTVWDGRWKGREIGIEILPVRGEDDHHQDIFAELSFKVKDMATAKKLREQMIEKLDKEGWLVHNDHLKTRVILDRY</sequence>
<proteinExistence type="predicted"/>
<evidence type="ECO:0000313" key="1">
    <source>
        <dbReference type="EMBL" id="EJT50528.1"/>
    </source>
</evidence>
<evidence type="ECO:0000313" key="2">
    <source>
        <dbReference type="Proteomes" id="UP000002748"/>
    </source>
</evidence>
<organism evidence="1 2">
    <name type="scientific">Trichosporon asahii var. asahii (strain ATCC 90039 / CBS 2479 / JCM 2466 / KCTC 7840 / NBRC 103889/ NCYC 2677 / UAMH 7654)</name>
    <name type="common">Yeast</name>
    <dbReference type="NCBI Taxonomy" id="1186058"/>
    <lineage>
        <taxon>Eukaryota</taxon>
        <taxon>Fungi</taxon>
        <taxon>Dikarya</taxon>
        <taxon>Basidiomycota</taxon>
        <taxon>Agaricomycotina</taxon>
        <taxon>Tremellomycetes</taxon>
        <taxon>Trichosporonales</taxon>
        <taxon>Trichosporonaceae</taxon>
        <taxon>Trichosporon</taxon>
    </lineage>
</organism>
<dbReference type="OrthoDB" id="4573177at2759"/>
<dbReference type="GeneID" id="25983663"/>
<reference evidence="1 2" key="1">
    <citation type="journal article" date="2012" name="Eukaryot. Cell">
        <title>Draft genome sequence of CBS 2479, the standard type strain of Trichosporon asahii.</title>
        <authorList>
            <person name="Yang R.Y."/>
            <person name="Li H.T."/>
            <person name="Zhu H."/>
            <person name="Zhou G.P."/>
            <person name="Wang M."/>
            <person name="Wang L."/>
        </authorList>
    </citation>
    <scope>NUCLEOTIDE SEQUENCE [LARGE SCALE GENOMIC DNA]</scope>
    <source>
        <strain evidence="2">ATCC 90039 / CBS 2479 / JCM 2466 / KCTC 7840 / NCYC 2677 / UAMH 7654</strain>
    </source>
</reference>
<dbReference type="SUPFAM" id="SSF55154">
    <property type="entry name" value="CYTH-like phosphatases"/>
    <property type="match status" value="1"/>
</dbReference>
<evidence type="ECO:0008006" key="3">
    <source>
        <dbReference type="Google" id="ProtNLM"/>
    </source>
</evidence>
<dbReference type="RefSeq" id="XP_014181952.1">
    <property type="nucleotide sequence ID" value="XM_014326477.1"/>
</dbReference>
<protein>
    <recommendedName>
        <fullName evidence="3">CYTH domain-containing protein</fullName>
    </recommendedName>
</protein>
<dbReference type="VEuPathDB" id="FungiDB:A1Q1_00149"/>
<dbReference type="KEGG" id="tasa:A1Q1_00149"/>
<dbReference type="Proteomes" id="UP000002748">
    <property type="component" value="Unassembled WGS sequence"/>
</dbReference>
<comment type="caution">
    <text evidence="1">The sequence shown here is derived from an EMBL/GenBank/DDBJ whole genome shotgun (WGS) entry which is preliminary data.</text>
</comment>
<accession>J5R3S0</accession>
<dbReference type="HOGENOM" id="CLU_070859_0_0_1"/>
<dbReference type="InterPro" id="IPR033469">
    <property type="entry name" value="CYTH-like_dom_sf"/>
</dbReference>
<dbReference type="AlphaFoldDB" id="J5R3S0"/>